<reference evidence="1 2" key="1">
    <citation type="submission" date="2018-11" db="EMBL/GenBank/DDBJ databases">
        <authorList>
            <consortium name="Pathogen Informatics"/>
        </authorList>
    </citation>
    <scope>NUCLEOTIDE SEQUENCE [LARGE SCALE GENOMIC DNA]</scope>
</reference>
<keyword evidence="2" id="KW-1185">Reference proteome</keyword>
<dbReference type="Proteomes" id="UP000271098">
    <property type="component" value="Unassembled WGS sequence"/>
</dbReference>
<gene>
    <name evidence="1" type="ORF">GPUH_LOCUS7456</name>
</gene>
<sequence length="62" mass="7653">MSVGNIYVELKNDFRTDFSTPWSSSWMERKYYREFYNLTSDPYTVLLYLTLVEKWDWVQEIP</sequence>
<dbReference type="OrthoDB" id="5800289at2759"/>
<dbReference type="AlphaFoldDB" id="A0A3P6R603"/>
<proteinExistence type="predicted"/>
<protein>
    <submittedName>
        <fullName evidence="1">Uncharacterized protein</fullName>
    </submittedName>
</protein>
<organism evidence="1 2">
    <name type="scientific">Gongylonema pulchrum</name>
    <dbReference type="NCBI Taxonomy" id="637853"/>
    <lineage>
        <taxon>Eukaryota</taxon>
        <taxon>Metazoa</taxon>
        <taxon>Ecdysozoa</taxon>
        <taxon>Nematoda</taxon>
        <taxon>Chromadorea</taxon>
        <taxon>Rhabditida</taxon>
        <taxon>Spirurina</taxon>
        <taxon>Spiruromorpha</taxon>
        <taxon>Spiruroidea</taxon>
        <taxon>Gongylonematidae</taxon>
        <taxon>Gongylonema</taxon>
    </lineage>
</organism>
<evidence type="ECO:0000313" key="2">
    <source>
        <dbReference type="Proteomes" id="UP000271098"/>
    </source>
</evidence>
<accession>A0A3P6R603</accession>
<dbReference type="EMBL" id="UYRT01019350">
    <property type="protein sequence ID" value="VDK58402.1"/>
    <property type="molecule type" value="Genomic_DNA"/>
</dbReference>
<evidence type="ECO:0000313" key="1">
    <source>
        <dbReference type="EMBL" id="VDK58402.1"/>
    </source>
</evidence>
<name>A0A3P6R603_9BILA</name>